<dbReference type="Proteomes" id="UP000031668">
    <property type="component" value="Unassembled WGS sequence"/>
</dbReference>
<dbReference type="Gene3D" id="3.40.30.10">
    <property type="entry name" value="Glutaredoxin"/>
    <property type="match status" value="1"/>
</dbReference>
<gene>
    <name evidence="1" type="ORF">RF11_09274</name>
</gene>
<dbReference type="InterPro" id="IPR036249">
    <property type="entry name" value="Thioredoxin-like_sf"/>
</dbReference>
<accession>A0A0C2IHQ7</accession>
<organism evidence="1 2">
    <name type="scientific">Thelohanellus kitauei</name>
    <name type="common">Myxosporean</name>
    <dbReference type="NCBI Taxonomy" id="669202"/>
    <lineage>
        <taxon>Eukaryota</taxon>
        <taxon>Metazoa</taxon>
        <taxon>Cnidaria</taxon>
        <taxon>Myxozoa</taxon>
        <taxon>Myxosporea</taxon>
        <taxon>Bivalvulida</taxon>
        <taxon>Platysporina</taxon>
        <taxon>Myxobolidae</taxon>
        <taxon>Thelohanellus</taxon>
    </lineage>
</organism>
<dbReference type="InterPro" id="IPR036282">
    <property type="entry name" value="Glutathione-S-Trfase_C_sf"/>
</dbReference>
<keyword evidence="2" id="KW-1185">Reference proteome</keyword>
<proteinExistence type="predicted"/>
<sequence>MGRLDIFINVARKPIHPRLRGPVKKICRYLVDHSQVKEFLGENRSVLAQNLKVELYQFNQLSSSYKVQNYLKMNNIKYDAIEVSLFSGKELNNRKYKDLPMAVINGIEVIDSRLILSILESHLITGKSIDQILQKYRILDRSFGNSWIVDPYVIDDVDPISPQLSEYRKREFEGRCLIHETIHNSRLLLPNIFYTFKESNIVANVWMDAFKIPSFLKVGLEMVGGPAAFALSTAAKKFYKHDYRKALFSAVDEWLLSVGDRDFHGGSSPNLADIEMFSIIDSLQPYPVFEDIMKNVKDVTPWYLRMHALKTKSIQ</sequence>
<protein>
    <submittedName>
        <fullName evidence="1">Prostaglandin E synthase 2</fullName>
    </submittedName>
</protein>
<dbReference type="PANTHER" id="PTHR12782:SF5">
    <property type="entry name" value="PROSTAGLANDIN E SYNTHASE 2"/>
    <property type="match status" value="1"/>
</dbReference>
<evidence type="ECO:0000313" key="1">
    <source>
        <dbReference type="EMBL" id="KII64864.1"/>
    </source>
</evidence>
<dbReference type="OMA" id="DYCLTEG"/>
<dbReference type="EMBL" id="JWZT01004076">
    <property type="protein sequence ID" value="KII64864.1"/>
    <property type="molecule type" value="Genomic_DNA"/>
</dbReference>
<dbReference type="PANTHER" id="PTHR12782">
    <property type="entry name" value="MICROSOMAL PROSTAGLANDIN E SYNTHASE-2"/>
    <property type="match status" value="1"/>
</dbReference>
<dbReference type="SUPFAM" id="SSF47616">
    <property type="entry name" value="GST C-terminal domain-like"/>
    <property type="match status" value="1"/>
</dbReference>
<evidence type="ECO:0000313" key="2">
    <source>
        <dbReference type="Proteomes" id="UP000031668"/>
    </source>
</evidence>
<reference evidence="1 2" key="1">
    <citation type="journal article" date="2014" name="Genome Biol. Evol.">
        <title>The genome of the myxosporean Thelohanellus kitauei shows adaptations to nutrient acquisition within its fish host.</title>
        <authorList>
            <person name="Yang Y."/>
            <person name="Xiong J."/>
            <person name="Zhou Z."/>
            <person name="Huo F."/>
            <person name="Miao W."/>
            <person name="Ran C."/>
            <person name="Liu Y."/>
            <person name="Zhang J."/>
            <person name="Feng J."/>
            <person name="Wang M."/>
            <person name="Wang M."/>
            <person name="Wang L."/>
            <person name="Yao B."/>
        </authorList>
    </citation>
    <scope>NUCLEOTIDE SEQUENCE [LARGE SCALE GENOMIC DNA]</scope>
    <source>
        <strain evidence="1">Wuqing</strain>
    </source>
</reference>
<dbReference type="OrthoDB" id="423541at2759"/>
<comment type="caution">
    <text evidence="1">The sequence shown here is derived from an EMBL/GenBank/DDBJ whole genome shotgun (WGS) entry which is preliminary data.</text>
</comment>
<dbReference type="Gene3D" id="1.20.1050.10">
    <property type="match status" value="1"/>
</dbReference>
<dbReference type="SUPFAM" id="SSF52833">
    <property type="entry name" value="Thioredoxin-like"/>
    <property type="match status" value="1"/>
</dbReference>
<name>A0A0C2IHQ7_THEKT</name>
<dbReference type="GO" id="GO:0005739">
    <property type="term" value="C:mitochondrion"/>
    <property type="evidence" value="ECO:0007669"/>
    <property type="project" value="TreeGrafter"/>
</dbReference>
<dbReference type="AlphaFoldDB" id="A0A0C2IHQ7"/>